<dbReference type="Pfam" id="PF00903">
    <property type="entry name" value="Glyoxalase"/>
    <property type="match status" value="1"/>
</dbReference>
<dbReference type="InterPro" id="IPR029068">
    <property type="entry name" value="Glyas_Bleomycin-R_OHBP_Dase"/>
</dbReference>
<dbReference type="KEGG" id="dko:I596_582"/>
<protein>
    <submittedName>
        <fullName evidence="2">Glyoxalase family protein</fullName>
    </submittedName>
</protein>
<organism evidence="2 3">
    <name type="scientific">Dokdonella koreensis DS-123</name>
    <dbReference type="NCBI Taxonomy" id="1300342"/>
    <lineage>
        <taxon>Bacteria</taxon>
        <taxon>Pseudomonadati</taxon>
        <taxon>Pseudomonadota</taxon>
        <taxon>Gammaproteobacteria</taxon>
        <taxon>Lysobacterales</taxon>
        <taxon>Rhodanobacteraceae</taxon>
        <taxon>Dokdonella</taxon>
    </lineage>
</organism>
<evidence type="ECO:0000259" key="1">
    <source>
        <dbReference type="PROSITE" id="PS51819"/>
    </source>
</evidence>
<dbReference type="SUPFAM" id="SSF54593">
    <property type="entry name" value="Glyoxalase/Bleomycin resistance protein/Dihydroxybiphenyl dioxygenase"/>
    <property type="match status" value="1"/>
</dbReference>
<proteinExistence type="predicted"/>
<dbReference type="EMBL" id="CP015249">
    <property type="protein sequence ID" value="ANB16619.1"/>
    <property type="molecule type" value="Genomic_DNA"/>
</dbReference>
<gene>
    <name evidence="2" type="ORF">I596_582</name>
</gene>
<dbReference type="Gene3D" id="3.10.180.10">
    <property type="entry name" value="2,3-Dihydroxybiphenyl 1,2-Dioxygenase, domain 1"/>
    <property type="match status" value="1"/>
</dbReference>
<feature type="domain" description="VOC" evidence="1">
    <location>
        <begin position="1"/>
        <end position="114"/>
    </location>
</feature>
<keyword evidence="3" id="KW-1185">Reference proteome</keyword>
<evidence type="ECO:0000313" key="2">
    <source>
        <dbReference type="EMBL" id="ANB16619.1"/>
    </source>
</evidence>
<dbReference type="STRING" id="1300342.I596_582"/>
<accession>A0A167GJ82</accession>
<dbReference type="InterPro" id="IPR037523">
    <property type="entry name" value="VOC_core"/>
</dbReference>
<evidence type="ECO:0000313" key="3">
    <source>
        <dbReference type="Proteomes" id="UP000076830"/>
    </source>
</evidence>
<dbReference type="PROSITE" id="PS51819">
    <property type="entry name" value="VOC"/>
    <property type="match status" value="1"/>
</dbReference>
<name>A0A167GJ82_9GAMM</name>
<dbReference type="AlphaFoldDB" id="A0A167GJ82"/>
<reference evidence="2 3" key="1">
    <citation type="submission" date="2016-04" db="EMBL/GenBank/DDBJ databases">
        <title>Complete genome sequence of Dokdonella koreensis DS-123T.</title>
        <authorList>
            <person name="Kim J.F."/>
            <person name="Lee H."/>
            <person name="Kwak M.-J."/>
        </authorList>
    </citation>
    <scope>NUCLEOTIDE SEQUENCE [LARGE SCALE GENOMIC DNA]</scope>
    <source>
        <strain evidence="2 3">DS-123</strain>
    </source>
</reference>
<sequence>MPLRFVESVDATRLFYLEALGFESLMGVVGKDGALDFAIVQREGAMLMLSRPEDAGPTRGPLSIYIEVGDVDGYHAELVGRGVAIVEPPTTQWWGDRTFSVADPAGDALYFWQTVADMAPPPGVTLI</sequence>
<dbReference type="InterPro" id="IPR004360">
    <property type="entry name" value="Glyas_Fos-R_dOase_dom"/>
</dbReference>
<dbReference type="Proteomes" id="UP000076830">
    <property type="component" value="Chromosome"/>
</dbReference>